<keyword evidence="13" id="KW-1185">Reference proteome</keyword>
<dbReference type="PROSITE" id="PS51183">
    <property type="entry name" value="JMJN"/>
    <property type="match status" value="1"/>
</dbReference>
<dbReference type="InParanoid" id="C4R2N4"/>
<evidence type="ECO:0000256" key="1">
    <source>
        <dbReference type="ARBA" id="ARBA00004123"/>
    </source>
</evidence>
<feature type="domain" description="JmjN" evidence="10">
    <location>
        <begin position="11"/>
        <end position="54"/>
    </location>
</feature>
<dbReference type="PANTHER" id="PTHR10694">
    <property type="entry name" value="LYSINE-SPECIFIC DEMETHYLASE"/>
    <property type="match status" value="1"/>
</dbReference>
<dbReference type="GO" id="GO:0000785">
    <property type="term" value="C:chromatin"/>
    <property type="evidence" value="ECO:0007669"/>
    <property type="project" value="TreeGrafter"/>
</dbReference>
<dbReference type="SMART" id="SM00558">
    <property type="entry name" value="JmjC"/>
    <property type="match status" value="1"/>
</dbReference>
<protein>
    <submittedName>
        <fullName evidence="12">JmjC domain family histone demethylase</fullName>
    </submittedName>
</protein>
<dbReference type="EMBL" id="FN392320">
    <property type="protein sequence ID" value="CAY69758.1"/>
    <property type="molecule type" value="Genomic_DNA"/>
</dbReference>
<dbReference type="PANTHER" id="PTHR10694:SF33">
    <property type="entry name" value="LYSINE-SPECIFIC DEMETHYLASE 5"/>
    <property type="match status" value="1"/>
</dbReference>
<dbReference type="GO" id="GO:0034647">
    <property type="term" value="F:histone H3K4me/H3K4me2/H3K4me3 demethylase activity"/>
    <property type="evidence" value="ECO:0007669"/>
    <property type="project" value="TreeGrafter"/>
</dbReference>
<feature type="domain" description="JmjC" evidence="11">
    <location>
        <begin position="307"/>
        <end position="481"/>
    </location>
</feature>
<evidence type="ECO:0000256" key="2">
    <source>
        <dbReference type="ARBA" id="ARBA00022723"/>
    </source>
</evidence>
<dbReference type="SMART" id="SM00249">
    <property type="entry name" value="PHD"/>
    <property type="match status" value="1"/>
</dbReference>
<dbReference type="FunCoup" id="C4R2N4">
    <property type="interactions" value="39"/>
</dbReference>
<dbReference type="InterPro" id="IPR011011">
    <property type="entry name" value="Znf_FYVE_PHD"/>
</dbReference>
<dbReference type="SUPFAM" id="SSF51197">
    <property type="entry name" value="Clavaminate synthase-like"/>
    <property type="match status" value="1"/>
</dbReference>
<dbReference type="GO" id="GO:0000183">
    <property type="term" value="P:rDNA heterochromatin formation"/>
    <property type="evidence" value="ECO:0007669"/>
    <property type="project" value="EnsemblFungi"/>
</dbReference>
<dbReference type="Gene3D" id="2.60.120.650">
    <property type="entry name" value="Cupin"/>
    <property type="match status" value="2"/>
</dbReference>
<dbReference type="GO" id="GO:0000122">
    <property type="term" value="P:negative regulation of transcription by RNA polymerase II"/>
    <property type="evidence" value="ECO:0007669"/>
    <property type="project" value="EnsemblFungi"/>
</dbReference>
<evidence type="ECO:0000313" key="12">
    <source>
        <dbReference type="EMBL" id="CAY69758.1"/>
    </source>
</evidence>
<reference evidence="12 13" key="1">
    <citation type="journal article" date="2009" name="Nat. Biotechnol.">
        <title>Genome sequence of the recombinant protein production host Pichia pastoris.</title>
        <authorList>
            <person name="De Schutter K."/>
            <person name="Lin Y.C."/>
            <person name="Tiels P."/>
            <person name="Van Hecke A."/>
            <person name="Glinka S."/>
            <person name="Weber-Lehmann J."/>
            <person name="Rouze P."/>
            <person name="Van de Peer Y."/>
            <person name="Callewaert N."/>
        </authorList>
    </citation>
    <scope>NUCLEOTIDE SEQUENCE [LARGE SCALE GENOMIC DNA]</scope>
    <source>
        <strain evidence="13">GS115 / ATCC 20864</strain>
    </source>
</reference>
<dbReference type="Pfam" id="PF02375">
    <property type="entry name" value="JmjN"/>
    <property type="match status" value="1"/>
</dbReference>
<feature type="region of interest" description="Disordered" evidence="8">
    <location>
        <begin position="638"/>
        <end position="685"/>
    </location>
</feature>
<feature type="domain" description="PHD-type" evidence="9">
    <location>
        <begin position="160"/>
        <end position="210"/>
    </location>
</feature>
<dbReference type="PROSITE" id="PS50016">
    <property type="entry name" value="ZF_PHD_2"/>
    <property type="match status" value="1"/>
</dbReference>
<dbReference type="InterPro" id="IPR003349">
    <property type="entry name" value="JmjN"/>
</dbReference>
<dbReference type="InterPro" id="IPR001965">
    <property type="entry name" value="Znf_PHD"/>
</dbReference>
<dbReference type="SMART" id="SM00545">
    <property type="entry name" value="JmjN"/>
    <property type="match status" value="1"/>
</dbReference>
<dbReference type="GO" id="GO:0060623">
    <property type="term" value="P:regulation of chromosome condensation"/>
    <property type="evidence" value="ECO:0007669"/>
    <property type="project" value="EnsemblFungi"/>
</dbReference>
<dbReference type="SUPFAM" id="SSF57903">
    <property type="entry name" value="FYVE/PHD zinc finger"/>
    <property type="match status" value="1"/>
</dbReference>
<dbReference type="GeneID" id="8198742"/>
<proteinExistence type="predicted"/>
<dbReference type="InterPro" id="IPR003347">
    <property type="entry name" value="JmjC_dom"/>
</dbReference>
<dbReference type="Gene3D" id="3.30.40.10">
    <property type="entry name" value="Zinc/RING finger domain, C3HC4 (zinc finger)"/>
    <property type="match status" value="1"/>
</dbReference>
<dbReference type="CDD" id="cd15543">
    <property type="entry name" value="PHD_RSF1"/>
    <property type="match status" value="1"/>
</dbReference>
<accession>C4R2N4</accession>
<evidence type="ECO:0000259" key="9">
    <source>
        <dbReference type="PROSITE" id="PS50016"/>
    </source>
</evidence>
<dbReference type="GO" id="GO:0045944">
    <property type="term" value="P:positive regulation of transcription by RNA polymerase II"/>
    <property type="evidence" value="ECO:0007669"/>
    <property type="project" value="EnsemblFungi"/>
</dbReference>
<dbReference type="KEGG" id="ppa:PAS_chr2-2_0166"/>
<dbReference type="GO" id="GO:0000278">
    <property type="term" value="P:mitotic cell cycle"/>
    <property type="evidence" value="ECO:0007669"/>
    <property type="project" value="EnsemblFungi"/>
</dbReference>
<dbReference type="OMA" id="TFPKCYH"/>
<evidence type="ECO:0000256" key="5">
    <source>
        <dbReference type="ARBA" id="ARBA00023004"/>
    </source>
</evidence>
<dbReference type="GO" id="GO:0043934">
    <property type="term" value="P:sporulation"/>
    <property type="evidence" value="ECO:0007669"/>
    <property type="project" value="EnsemblFungi"/>
</dbReference>
<dbReference type="RefSeq" id="XP_002492038.1">
    <property type="nucleotide sequence ID" value="XM_002491993.1"/>
</dbReference>
<dbReference type="eggNOG" id="KOG1246">
    <property type="taxonomic scope" value="Eukaryota"/>
</dbReference>
<keyword evidence="5" id="KW-0408">Iron</keyword>
<dbReference type="GO" id="GO:1902275">
    <property type="term" value="P:regulation of chromatin organization"/>
    <property type="evidence" value="ECO:0007669"/>
    <property type="project" value="EnsemblFungi"/>
</dbReference>
<evidence type="ECO:0000256" key="4">
    <source>
        <dbReference type="ARBA" id="ARBA00022833"/>
    </source>
</evidence>
<dbReference type="Pfam" id="PF00628">
    <property type="entry name" value="PHD"/>
    <property type="match status" value="1"/>
</dbReference>
<dbReference type="InterPro" id="IPR019787">
    <property type="entry name" value="Znf_PHD-finger"/>
</dbReference>
<evidence type="ECO:0000256" key="6">
    <source>
        <dbReference type="ARBA" id="ARBA00023242"/>
    </source>
</evidence>
<dbReference type="Proteomes" id="UP000000314">
    <property type="component" value="Chromosome 2"/>
</dbReference>
<keyword evidence="4" id="KW-0862">Zinc</keyword>
<evidence type="ECO:0000259" key="11">
    <source>
        <dbReference type="PROSITE" id="PS51184"/>
    </source>
</evidence>
<evidence type="ECO:0000256" key="7">
    <source>
        <dbReference type="PROSITE-ProRule" id="PRU00146"/>
    </source>
</evidence>
<dbReference type="OrthoDB" id="1678912at2759"/>
<feature type="compositionally biased region" description="Basic and acidic residues" evidence="8">
    <location>
        <begin position="640"/>
        <end position="656"/>
    </location>
</feature>
<evidence type="ECO:0000256" key="8">
    <source>
        <dbReference type="SAM" id="MobiDB-lite"/>
    </source>
</evidence>
<dbReference type="AlphaFoldDB" id="C4R2N4"/>
<dbReference type="Pfam" id="PF02373">
    <property type="entry name" value="JmjC"/>
    <property type="match status" value="1"/>
</dbReference>
<keyword evidence="6" id="KW-0539">Nucleus</keyword>
<dbReference type="GO" id="GO:0008270">
    <property type="term" value="F:zinc ion binding"/>
    <property type="evidence" value="ECO:0007669"/>
    <property type="project" value="UniProtKB-KW"/>
</dbReference>
<dbReference type="PROSITE" id="PS51184">
    <property type="entry name" value="JMJC"/>
    <property type="match status" value="1"/>
</dbReference>
<dbReference type="STRING" id="644223.C4R2N4"/>
<dbReference type="HOGENOM" id="CLU_000991_4_0_1"/>
<feature type="compositionally biased region" description="Basic and acidic residues" evidence="8">
    <location>
        <begin position="664"/>
        <end position="685"/>
    </location>
</feature>
<dbReference type="InterPro" id="IPR013083">
    <property type="entry name" value="Znf_RING/FYVE/PHD"/>
</dbReference>
<evidence type="ECO:0000313" key="13">
    <source>
        <dbReference type="Proteomes" id="UP000000314"/>
    </source>
</evidence>
<evidence type="ECO:0000259" key="10">
    <source>
        <dbReference type="PROSITE" id="PS51183"/>
    </source>
</evidence>
<sequence>MLSEMPDLISAPILYPSTEQFNNPILYLSEPENVALGKKFGILKIVPPKNWKPPLSINMKTFKFITRLQRLSELNIKNRYKIEWLKGYNNYMKMNHKRVNKEGFVYISGKPVHLYDLYLDRCNLENYDQLNRQDLSNLKEYIGFLESKGYKNSEAAQDEKGSCGVCHLDDDPTRLLLCDECDTEIHMRCLDPPLLDIPEGLWFCDQCLNGGSASYGFEEDHDSVFTLAEFFQHCKGFERDYFLKYYEGFQPSKKELEAEFWRLVEDSDANVEVRYGADIHKNQPGEISGFPVHDPRNETKLEPSAESYCEHPFNLTNLPFAKGSLLRYIQDEKISGMTVPWIYVGSLFSTFCWHKEDHYTFSCNYCHIGSSKKWYGIPESDAKLFEDVFNKYVPDYFEKQPDLLHQLVSLLSPKQLKELSMKYFGKELQIVYADQNPNEFIITFPEVYHSGFNCGFNFNEAVNFTTPYWVPFGAKSISDYQLVQKENVFNYTNLMKKILNDFEHISTVEDLNAKELQYSFSCKDIAHGQYMNMVRRALEYYSKDWLAKKDKYNAISRKYKFIGTIPQDIFVKDKTRKRNNDLLCDKCKTSINFIWVELGVNPARAALLTPESTPNASYDRESEFRKIVEEAKSTPLGLGIKREADQQEHDSSEEKSKRRRSRRLAKEKGRDFEDHHQIPGKQTEEQKLVRMLLSTERNNKRRNGRIVLCLEDFTKFILESVNDSHAIIQRCLVVRDTQDDEEINKWIGNISTKITILETNS</sequence>
<evidence type="ECO:0000256" key="3">
    <source>
        <dbReference type="ARBA" id="ARBA00022771"/>
    </source>
</evidence>
<dbReference type="GO" id="GO:0005634">
    <property type="term" value="C:nucleus"/>
    <property type="evidence" value="ECO:0007669"/>
    <property type="project" value="UniProtKB-SubCell"/>
</dbReference>
<organism evidence="12 13">
    <name type="scientific">Komagataella phaffii (strain GS115 / ATCC 20864)</name>
    <name type="common">Yeast</name>
    <name type="synonym">Pichia pastoris</name>
    <dbReference type="NCBI Taxonomy" id="644223"/>
    <lineage>
        <taxon>Eukaryota</taxon>
        <taxon>Fungi</taxon>
        <taxon>Dikarya</taxon>
        <taxon>Ascomycota</taxon>
        <taxon>Saccharomycotina</taxon>
        <taxon>Pichiomycetes</taxon>
        <taxon>Pichiales</taxon>
        <taxon>Pichiaceae</taxon>
        <taxon>Komagataella</taxon>
    </lineage>
</organism>
<dbReference type="GO" id="GO:0071041">
    <property type="term" value="P:antisense RNA transcript catabolic process"/>
    <property type="evidence" value="ECO:0007669"/>
    <property type="project" value="EnsemblFungi"/>
</dbReference>
<keyword evidence="3 7" id="KW-0863">Zinc-finger</keyword>
<keyword evidence="2" id="KW-0479">Metal-binding</keyword>
<name>C4R2N4_KOMPG</name>
<comment type="subcellular location">
    <subcellularLocation>
        <location evidence="1">Nucleus</location>
    </subcellularLocation>
</comment>
<gene>
    <name evidence="12" type="ordered locus">PAS_chr2-2_0166</name>
</gene>